<evidence type="ECO:0000313" key="5">
    <source>
        <dbReference type="Proteomes" id="UP000193391"/>
    </source>
</evidence>
<proteinExistence type="predicted"/>
<dbReference type="OrthoDB" id="7366771at2"/>
<keyword evidence="2" id="KW-0472">Membrane</keyword>
<feature type="chain" id="PRO_5012960329" description="Lipopolysaccharide assembly protein A domain-containing protein" evidence="3">
    <location>
        <begin position="29"/>
        <end position="98"/>
    </location>
</feature>
<keyword evidence="2" id="KW-0812">Transmembrane</keyword>
<dbReference type="Proteomes" id="UP000193391">
    <property type="component" value="Unassembled WGS sequence"/>
</dbReference>
<accession>A0A1Y2L2W5</accession>
<dbReference type="RefSeq" id="WP_085580371.1">
    <property type="nucleotide sequence ID" value="NZ_JFKA01000002.1"/>
</dbReference>
<keyword evidence="3" id="KW-0732">Signal</keyword>
<feature type="transmembrane region" description="Helical" evidence="2">
    <location>
        <begin position="38"/>
        <end position="61"/>
    </location>
</feature>
<comment type="caution">
    <text evidence="4">The sequence shown here is derived from an EMBL/GenBank/DDBJ whole genome shotgun (WGS) entry which is preliminary data.</text>
</comment>
<feature type="region of interest" description="Disordered" evidence="1">
    <location>
        <begin position="68"/>
        <end position="98"/>
    </location>
</feature>
<reference evidence="4 5" key="1">
    <citation type="submission" date="2014-03" db="EMBL/GenBank/DDBJ databases">
        <title>The draft genome sequence of Thalassospira mesophila JCM 18969.</title>
        <authorList>
            <person name="Lai Q."/>
            <person name="Shao Z."/>
        </authorList>
    </citation>
    <scope>NUCLEOTIDE SEQUENCE [LARGE SCALE GENOMIC DNA]</scope>
    <source>
        <strain evidence="4 5">JCM 18969</strain>
    </source>
</reference>
<sequence>MKPTLKKITLAGAIVALMPLLTAMPAQAYVGPGAGLSLLSALWAVIAAVGVAIGFVLMWPIRKMMRNKRRKNAAGSTTTTATAHANTASTTKSDPHTS</sequence>
<keyword evidence="2" id="KW-1133">Transmembrane helix</keyword>
<organism evidence="4 5">
    <name type="scientific">Thalassospira mesophila</name>
    <dbReference type="NCBI Taxonomy" id="1293891"/>
    <lineage>
        <taxon>Bacteria</taxon>
        <taxon>Pseudomonadati</taxon>
        <taxon>Pseudomonadota</taxon>
        <taxon>Alphaproteobacteria</taxon>
        <taxon>Rhodospirillales</taxon>
        <taxon>Thalassospiraceae</taxon>
        <taxon>Thalassospira</taxon>
    </lineage>
</organism>
<dbReference type="EMBL" id="JFKA01000002">
    <property type="protein sequence ID" value="OSQ39517.1"/>
    <property type="molecule type" value="Genomic_DNA"/>
</dbReference>
<protein>
    <recommendedName>
        <fullName evidence="6">Lipopolysaccharide assembly protein A domain-containing protein</fullName>
    </recommendedName>
</protein>
<evidence type="ECO:0000256" key="3">
    <source>
        <dbReference type="SAM" id="SignalP"/>
    </source>
</evidence>
<evidence type="ECO:0000256" key="1">
    <source>
        <dbReference type="SAM" id="MobiDB-lite"/>
    </source>
</evidence>
<dbReference type="STRING" id="1293891.TMES_05695"/>
<evidence type="ECO:0000256" key="2">
    <source>
        <dbReference type="SAM" id="Phobius"/>
    </source>
</evidence>
<keyword evidence="5" id="KW-1185">Reference proteome</keyword>
<feature type="compositionally biased region" description="Low complexity" evidence="1">
    <location>
        <begin position="73"/>
        <end position="91"/>
    </location>
</feature>
<evidence type="ECO:0008006" key="6">
    <source>
        <dbReference type="Google" id="ProtNLM"/>
    </source>
</evidence>
<gene>
    <name evidence="4" type="ORF">TMES_05695</name>
</gene>
<name>A0A1Y2L2W5_9PROT</name>
<dbReference type="AlphaFoldDB" id="A0A1Y2L2W5"/>
<feature type="signal peptide" evidence="3">
    <location>
        <begin position="1"/>
        <end position="28"/>
    </location>
</feature>
<evidence type="ECO:0000313" key="4">
    <source>
        <dbReference type="EMBL" id="OSQ39517.1"/>
    </source>
</evidence>